<proteinExistence type="predicted"/>
<reference evidence="2 3" key="1">
    <citation type="submission" date="2024-01" db="EMBL/GenBank/DDBJ databases">
        <title>A telomere-to-telomere, gap-free genome of sweet tea (Lithocarpus litseifolius).</title>
        <authorList>
            <person name="Zhou J."/>
        </authorList>
    </citation>
    <scope>NUCLEOTIDE SEQUENCE [LARGE SCALE GENOMIC DNA]</scope>
    <source>
        <strain evidence="2">Zhou-2022a</strain>
        <tissue evidence="2">Leaf</tissue>
    </source>
</reference>
<gene>
    <name evidence="2" type="ORF">SO802_008459</name>
</gene>
<evidence type="ECO:0000313" key="2">
    <source>
        <dbReference type="EMBL" id="KAL0006957.1"/>
    </source>
</evidence>
<evidence type="ECO:0000313" key="3">
    <source>
        <dbReference type="Proteomes" id="UP001459277"/>
    </source>
</evidence>
<keyword evidence="3" id="KW-1185">Reference proteome</keyword>
<organism evidence="2 3">
    <name type="scientific">Lithocarpus litseifolius</name>
    <dbReference type="NCBI Taxonomy" id="425828"/>
    <lineage>
        <taxon>Eukaryota</taxon>
        <taxon>Viridiplantae</taxon>
        <taxon>Streptophyta</taxon>
        <taxon>Embryophyta</taxon>
        <taxon>Tracheophyta</taxon>
        <taxon>Spermatophyta</taxon>
        <taxon>Magnoliopsida</taxon>
        <taxon>eudicotyledons</taxon>
        <taxon>Gunneridae</taxon>
        <taxon>Pentapetalae</taxon>
        <taxon>rosids</taxon>
        <taxon>fabids</taxon>
        <taxon>Fagales</taxon>
        <taxon>Fagaceae</taxon>
        <taxon>Lithocarpus</taxon>
    </lineage>
</organism>
<name>A0AAW2D988_9ROSI</name>
<dbReference type="Pfam" id="PF13966">
    <property type="entry name" value="zf-RVT"/>
    <property type="match status" value="1"/>
</dbReference>
<dbReference type="AlphaFoldDB" id="A0AAW2D988"/>
<comment type="caution">
    <text evidence="2">The sequence shown here is derived from an EMBL/GenBank/DDBJ whole genome shotgun (WGS) entry which is preliminary data.</text>
</comment>
<accession>A0AAW2D988</accession>
<evidence type="ECO:0000259" key="1">
    <source>
        <dbReference type="Pfam" id="PF13966"/>
    </source>
</evidence>
<dbReference type="Proteomes" id="UP001459277">
    <property type="component" value="Unassembled WGS sequence"/>
</dbReference>
<sequence>MASNKEASVASSLERLGLEERRSWDVHFFRSPNDWEMGGVDDFLRTLDSNLPPTGNGDRMRWKLSKNGDFNVRSFYNKLRRPLPIIFPWKGVWKVKAPRRVSFFVWTVVWNKILTDTLLGWWNWPGKLSSRIWNLAPLCLMWCLWKERNGRTFEDMESSDDQLLASFSGTLFDWSRAWGLTSSDSLPLFLISLLL</sequence>
<protein>
    <recommendedName>
        <fullName evidence="1">Reverse transcriptase zinc-binding domain-containing protein</fullName>
    </recommendedName>
</protein>
<dbReference type="EMBL" id="JAZDWU010000003">
    <property type="protein sequence ID" value="KAL0006957.1"/>
    <property type="molecule type" value="Genomic_DNA"/>
</dbReference>
<feature type="domain" description="Reverse transcriptase zinc-binding" evidence="1">
    <location>
        <begin position="70"/>
        <end position="128"/>
    </location>
</feature>
<dbReference type="InterPro" id="IPR026960">
    <property type="entry name" value="RVT-Znf"/>
</dbReference>